<name>A0ABS8CA20_9BURK</name>
<gene>
    <name evidence="1" type="ORF">H0484_03860</name>
</gene>
<dbReference type="Pfam" id="PF12276">
    <property type="entry name" value="DUF3617"/>
    <property type="match status" value="1"/>
</dbReference>
<comment type="caution">
    <text evidence="1">The sequence shown here is derived from an EMBL/GenBank/DDBJ whole genome shotgun (WGS) entry which is preliminary data.</text>
</comment>
<dbReference type="Proteomes" id="UP000776983">
    <property type="component" value="Unassembled WGS sequence"/>
</dbReference>
<keyword evidence="2" id="KW-1185">Reference proteome</keyword>
<dbReference type="EMBL" id="JACDXW010000002">
    <property type="protein sequence ID" value="MCB5362891.1"/>
    <property type="molecule type" value="Genomic_DNA"/>
</dbReference>
<evidence type="ECO:0000313" key="1">
    <source>
        <dbReference type="EMBL" id="MCB5362891.1"/>
    </source>
</evidence>
<reference evidence="1 2" key="1">
    <citation type="submission" date="2020-07" db="EMBL/GenBank/DDBJ databases">
        <title>Pusillimonas sp. nov., isolated from poultry manure in Taiwan.</title>
        <authorList>
            <person name="Lin S.-Y."/>
            <person name="Tang Y.-S."/>
            <person name="Young C.-C."/>
        </authorList>
    </citation>
    <scope>NUCLEOTIDE SEQUENCE [LARGE SCALE GENOMIC DNA]</scope>
    <source>
        <strain evidence="1 2">CC-YST705</strain>
    </source>
</reference>
<sequence length="194" mass="20698">MLATNLRAEVPEPEPGLWHIKPEMRMNGRDVTQMMGALQAQLMAQLPAEQRERLPPIAKQAIQETKQVCVSAKDAKLLADPERALALWGKELADKGCKMGGHAVSGNTVTFEAQCPPGGKVFQGDVQGEFVYHSSRSIGAKVQGNGLPGAGGWADILQGAAQATSRALKSELIMDMQWQGKDCAGAPPVSGVKR</sequence>
<accession>A0ABS8CA20</accession>
<organism evidence="1 2">
    <name type="scientific">Mesopusillimonas faecipullorum</name>
    <dbReference type="NCBI Taxonomy" id="2755040"/>
    <lineage>
        <taxon>Bacteria</taxon>
        <taxon>Pseudomonadati</taxon>
        <taxon>Pseudomonadota</taxon>
        <taxon>Betaproteobacteria</taxon>
        <taxon>Burkholderiales</taxon>
        <taxon>Alcaligenaceae</taxon>
        <taxon>Mesopusillimonas</taxon>
    </lineage>
</organism>
<evidence type="ECO:0000313" key="2">
    <source>
        <dbReference type="Proteomes" id="UP000776983"/>
    </source>
</evidence>
<dbReference type="InterPro" id="IPR022061">
    <property type="entry name" value="DUF3617"/>
</dbReference>
<dbReference type="RefSeq" id="WP_226953140.1">
    <property type="nucleotide sequence ID" value="NZ_JACDXW010000002.1"/>
</dbReference>
<protein>
    <submittedName>
        <fullName evidence="1">DUF3617 family protein</fullName>
    </submittedName>
</protein>
<proteinExistence type="predicted"/>